<dbReference type="EMBL" id="JBHSQO010000021">
    <property type="protein sequence ID" value="MFC6091762.1"/>
    <property type="molecule type" value="Genomic_DNA"/>
</dbReference>
<dbReference type="SUPFAM" id="SSF52540">
    <property type="entry name" value="P-loop containing nucleoside triphosphate hydrolases"/>
    <property type="match status" value="1"/>
</dbReference>
<evidence type="ECO:0000313" key="2">
    <source>
        <dbReference type="EMBL" id="MFC6091762.1"/>
    </source>
</evidence>
<keyword evidence="2" id="KW-0547">Nucleotide-binding</keyword>
<dbReference type="Proteomes" id="UP001596220">
    <property type="component" value="Unassembled WGS sequence"/>
</dbReference>
<accession>A0ABW1PAP0</accession>
<dbReference type="RefSeq" id="WP_380638064.1">
    <property type="nucleotide sequence ID" value="NZ_JBHSQO010000021.1"/>
</dbReference>
<keyword evidence="2" id="KW-0067">ATP-binding</keyword>
<reference evidence="3" key="1">
    <citation type="journal article" date="2019" name="Int. J. Syst. Evol. Microbiol.">
        <title>The Global Catalogue of Microorganisms (GCM) 10K type strain sequencing project: providing services to taxonomists for standard genome sequencing and annotation.</title>
        <authorList>
            <consortium name="The Broad Institute Genomics Platform"/>
            <consortium name="The Broad Institute Genome Sequencing Center for Infectious Disease"/>
            <person name="Wu L."/>
            <person name="Ma J."/>
        </authorList>
    </citation>
    <scope>NUCLEOTIDE SEQUENCE [LARGE SCALE GENOMIC DNA]</scope>
    <source>
        <strain evidence="3">CGMCC 4.7246</strain>
    </source>
</reference>
<dbReference type="GO" id="GO:0005524">
    <property type="term" value="F:ATP binding"/>
    <property type="evidence" value="ECO:0007669"/>
    <property type="project" value="UniProtKB-KW"/>
</dbReference>
<evidence type="ECO:0000259" key="1">
    <source>
        <dbReference type="Pfam" id="PF01935"/>
    </source>
</evidence>
<dbReference type="InterPro" id="IPR051162">
    <property type="entry name" value="T4SS_component"/>
</dbReference>
<keyword evidence="3" id="KW-1185">Reference proteome</keyword>
<comment type="caution">
    <text evidence="2">The sequence shown here is derived from an EMBL/GenBank/DDBJ whole genome shotgun (WGS) entry which is preliminary data.</text>
</comment>
<feature type="domain" description="Helicase HerA central" evidence="1">
    <location>
        <begin position="308"/>
        <end position="401"/>
    </location>
</feature>
<protein>
    <submittedName>
        <fullName evidence="2">ATP-binding protein</fullName>
    </submittedName>
</protein>
<dbReference type="Pfam" id="PF01935">
    <property type="entry name" value="DUF87"/>
    <property type="match status" value="1"/>
</dbReference>
<dbReference type="InterPro" id="IPR002789">
    <property type="entry name" value="HerA_central"/>
</dbReference>
<name>A0ABW1PAP0_9PSEU</name>
<proteinExistence type="predicted"/>
<dbReference type="InterPro" id="IPR027417">
    <property type="entry name" value="P-loop_NTPase"/>
</dbReference>
<dbReference type="Gene3D" id="3.40.50.300">
    <property type="entry name" value="P-loop containing nucleotide triphosphate hydrolases"/>
    <property type="match status" value="2"/>
</dbReference>
<dbReference type="PANTHER" id="PTHR30121">
    <property type="entry name" value="UNCHARACTERIZED PROTEIN YJGR-RELATED"/>
    <property type="match status" value="1"/>
</dbReference>
<evidence type="ECO:0000313" key="3">
    <source>
        <dbReference type="Proteomes" id="UP001596220"/>
    </source>
</evidence>
<organism evidence="2 3">
    <name type="scientific">Saccharothrix lopnurensis</name>
    <dbReference type="NCBI Taxonomy" id="1670621"/>
    <lineage>
        <taxon>Bacteria</taxon>
        <taxon>Bacillati</taxon>
        <taxon>Actinomycetota</taxon>
        <taxon>Actinomycetes</taxon>
        <taxon>Pseudonocardiales</taxon>
        <taxon>Pseudonocardiaceae</taxon>
        <taxon>Saccharothrix</taxon>
    </lineage>
</organism>
<sequence>MLEPNAFDGARVLRLRSAPRRTDPDPVPAQLFAALTAAHAGLGDRGLIFAAWQRVAGDPRVRVLFGGSPGFPPAPGMGGAGGAGEVLALLYPPGSTAEVVDVDEVVAGWHGLPAWVRCAGRFDALRQPVAGGPHPPPRGAFDDYVAHLGESFVWLTVAQPLTADHADDELSALEVSIPPLRRETRLESSRIALHRAEGRYRELSRALTTGLWDVHVLVAGQDDVAARRVATLLCGASDLDDLPYALAVTGGTNSFEPAMTTIAPDSPFPAGGELLAALARPPKRELPGIRLTESAAFDLTPETSGFLELGTVLDDGDQAAGPFTVGEGTLNRHTFVAGSTGAGKSQTVRHMLERLHHAGVPWLVVEPAKAEYATMAGRIGEDLVTVIRPGAPDAVPVSLNPLEPEPGFPLQTHIDLVRALFLAAFDADEPFPQVLSLALNRCYTELGWNTVVSGSRLPGVVPKYPSLADLKRVALEVVEGIGYGKEVTDNVRGFIDVRLGALRVGTPGRFFEGGHPLDVADLLRRNVVLEIEDVGNDQDKAFFIGAVLIRLHEHLRSRRSGGPGGGLRHVTVLEEAHRLLKRAEPGSPTAHAVELFTALLSEIRAYGEGIVVAEQIPSKIVPDVVKNTALKIVHRLPAADDRDVVGATMNLDEAQSRHVVSLPPGQAVVFTDGMDRPVRLTVPLGEDREKRLPGPDPAVRGTRGAACGPACRARACLLREVDAGATAAEDPRLVLWIELLVVAHLVGRPAPEPERRWLAGLAARFDTRTLECAIAHRVLTAVDLRYTGLATHYQPEALAEHVATSALSTARGGTTPCDGTEVRWQAGRYRWLDVVRALVEADPHAGPHPDTASWAERGLHLTGDTVAEQLADLEAHPDSWLPDDAVITGAGAPPVYERALAKLSRVKPLDQRFTAVTGFLRLGTTWPLTTLNLTNHTG</sequence>
<dbReference type="PANTHER" id="PTHR30121:SF6">
    <property type="entry name" value="SLR6007 PROTEIN"/>
    <property type="match status" value="1"/>
</dbReference>
<gene>
    <name evidence="2" type="ORF">ACFP3R_21045</name>
</gene>